<protein>
    <submittedName>
        <fullName evidence="4">Sugar transferase</fullName>
    </submittedName>
</protein>
<dbReference type="GO" id="GO:0016780">
    <property type="term" value="F:phosphotransferase activity, for other substituted phosphate groups"/>
    <property type="evidence" value="ECO:0007669"/>
    <property type="project" value="TreeGrafter"/>
</dbReference>
<feature type="domain" description="Bacterial sugar transferase" evidence="3">
    <location>
        <begin position="13"/>
        <end position="187"/>
    </location>
</feature>
<dbReference type="EMBL" id="DTAB01000129">
    <property type="protein sequence ID" value="HGN84958.1"/>
    <property type="molecule type" value="Genomic_DNA"/>
</dbReference>
<evidence type="ECO:0000313" key="4">
    <source>
        <dbReference type="EMBL" id="HGL49318.1"/>
    </source>
</evidence>
<keyword evidence="4" id="KW-0808">Transferase</keyword>
<evidence type="ECO:0000256" key="1">
    <source>
        <dbReference type="ARBA" id="ARBA00006464"/>
    </source>
</evidence>
<comment type="similarity">
    <text evidence="1">Belongs to the bacterial sugar transferase family.</text>
</comment>
<organism evidence="4">
    <name type="scientific">Thermus tengchongensis</name>
    <dbReference type="NCBI Taxonomy" id="1214928"/>
    <lineage>
        <taxon>Bacteria</taxon>
        <taxon>Thermotogati</taxon>
        <taxon>Deinococcota</taxon>
        <taxon>Deinococci</taxon>
        <taxon>Thermales</taxon>
        <taxon>Thermaceae</taxon>
        <taxon>Thermus</taxon>
    </lineage>
</organism>
<dbReference type="InterPro" id="IPR003362">
    <property type="entry name" value="Bact_transf"/>
</dbReference>
<name>A0A7V4A019_9DEIN</name>
<gene>
    <name evidence="5" type="ORF">ENT80_02125</name>
    <name evidence="4" type="ORF">ENU54_01720</name>
</gene>
<evidence type="ECO:0000256" key="2">
    <source>
        <dbReference type="SAM" id="Phobius"/>
    </source>
</evidence>
<keyword evidence="2" id="KW-0472">Membrane</keyword>
<dbReference type="EMBL" id="DTCX01000098">
    <property type="protein sequence ID" value="HGL49318.1"/>
    <property type="molecule type" value="Genomic_DNA"/>
</dbReference>
<accession>A0A7V4A019</accession>
<proteinExistence type="inferred from homology"/>
<keyword evidence="2" id="KW-1133">Transmembrane helix</keyword>
<dbReference type="AlphaFoldDB" id="A0A7V4A019"/>
<dbReference type="Pfam" id="PF02397">
    <property type="entry name" value="Bac_transf"/>
    <property type="match status" value="1"/>
</dbReference>
<evidence type="ECO:0000259" key="3">
    <source>
        <dbReference type="Pfam" id="PF02397"/>
    </source>
</evidence>
<dbReference type="PANTHER" id="PTHR30576:SF8">
    <property type="entry name" value="UNDECAPRENYL-PHOSPHATE GALACTOSE PHOSPHOTRANSFERASE"/>
    <property type="match status" value="1"/>
</dbReference>
<feature type="transmembrane region" description="Helical" evidence="2">
    <location>
        <begin position="15"/>
        <end position="37"/>
    </location>
</feature>
<dbReference type="PANTHER" id="PTHR30576">
    <property type="entry name" value="COLANIC BIOSYNTHESIS UDP-GLUCOSE LIPID CARRIER TRANSFERASE"/>
    <property type="match status" value="1"/>
</dbReference>
<sequence length="209" mass="24156">MTPVELLRLPHLKRVLDVVGAAFALLAFGPLMLYIALRIGREMGRPVIFRQVRPGLHGRPFVMYKFRTMTEERDAQGRLLPDEERLTPLGKFLRQYSLDELPEFFNVLKGEMSLVGPRPLLMEYLDRYTPEQARRHEVKPGITGWAQVNGRNALSWEEKFRLDVWYVDNWNVLLDLKILLMTLVKVLRREGISAEGHATMPEFKGVGKA</sequence>
<evidence type="ECO:0000313" key="5">
    <source>
        <dbReference type="EMBL" id="HGN84958.1"/>
    </source>
</evidence>
<reference evidence="4" key="1">
    <citation type="journal article" date="2020" name="mSystems">
        <title>Genome- and Community-Level Interaction Insights into Carbon Utilization and Element Cycling Functions of Hydrothermarchaeota in Hydrothermal Sediment.</title>
        <authorList>
            <person name="Zhou Z."/>
            <person name="Liu Y."/>
            <person name="Xu W."/>
            <person name="Pan J."/>
            <person name="Luo Z.H."/>
            <person name="Li M."/>
        </authorList>
    </citation>
    <scope>NUCLEOTIDE SEQUENCE [LARGE SCALE GENOMIC DNA]</scope>
    <source>
        <strain evidence="5">SpSt-611</strain>
        <strain evidence="4">SpSt-679</strain>
    </source>
</reference>
<keyword evidence="2" id="KW-0812">Transmembrane</keyword>
<comment type="caution">
    <text evidence="4">The sequence shown here is derived from an EMBL/GenBank/DDBJ whole genome shotgun (WGS) entry which is preliminary data.</text>
</comment>